<proteinExistence type="predicted"/>
<name>A0A976QRV9_THEOR</name>
<sequence length="1102" mass="126786">MDYKNLTGWNLGFSEHGEKTESYYSDEGSISERLDHSLLKVPSGLHCGPAGRRTLIKWLEDNYKLSRGINNANPGVMACRLWQESQGLPDEVSKAIVGLLKLQGIPTNVTYKILFENYLSNHLSTLMKRYAGSQNKLAMLVERMISMFQVTQIQPLIVNILDLLIDIPESAMSKILDDTSSSHNFYKICTPNIKRKIWVASPEKFYETVINLIFKALFLLRLGIIDEEMKKSTGYENHNEYNMIIAQILQLIGDPQNECSRILYCQVVKMLKLLFIRSSVQYKTNLNRPGRTQKSSRSENADSANLVNISKIVECNLCFKTEQFSRMKNENLDFKYNKISCEDLCNLYIKYTDKTMGLYYSCAPSEPESVTTTQSSEESTKAKKYKPDNQQLRVNIDEDIVYLDRGEAFFSTIRYSIAIKCQEMYKITNSDMKLIEPNFNLLQLINKVHNSVENNLPTNELMNIINKKNTQNSINIKDDMDLFNISFILCNPILYDKIISYYVYHLFNMDVILLTSNLDISYWLSLITLGLSCTYISIVKFILDSERQDKEDKQESTMGQKHVSYFKSYVNMCKPVSLKKVLSYIYPIDKRTSLATSQLPPFFANFISPTLISHESDKGGAFKRLREFDVEGELYKIPVDDPDMTFHSLLILYLPKLDTHQLSNFKNGCRNFVNLFQNTTEDNVQEERGGVAAGGGREVDFASEETTKLISKMLLPFEHSKFNSNTHIDHLMSIMQRQFSTVKKSKPSTIGQLNFTLLYLVMKKLSGLSPTTMNILSSTSNITKLLFKMITLEMVKTCIKNKPSHLEQNYDNLLKFTSSKMFSKETVVNFKSPTDYLYLRLLRTIMFSNSHKSTKEVVFKFAENVSNYSVATSFILLFYFKKYGSDKNTSQTLERLSRNCHRILYDKENKNNLSYQYRKWISLFDELITFVSMFSTNTADSKLFSFFKKKENLESELKNLAKYDKVLDAENQASEANIRTNLTKSSLKAFQFSEVYSQCYDKCASNALRATLKNSSLGSLLPDEVKSTTSKDVLTVQDNPAEKSLKELVGQVLDQNMFEPPKPTPEYFVKQKLDKKLKDTVRASELKCEVHCAKKFLEVFEH</sequence>
<evidence type="ECO:0000313" key="1">
    <source>
        <dbReference type="EMBL" id="UKJ88222.2"/>
    </source>
</evidence>
<reference evidence="1" key="1">
    <citation type="submission" date="2022-07" db="EMBL/GenBank/DDBJ databases">
        <title>Evaluation of T. orientalis genome assembly methods using nanopore sequencing and analysis of variation between genomes.</title>
        <authorList>
            <person name="Yam J."/>
            <person name="Micallef M.L."/>
            <person name="Liu M."/>
            <person name="Djordjevic S.P."/>
            <person name="Bogema D.R."/>
            <person name="Jenkins C."/>
        </authorList>
    </citation>
    <scope>NUCLEOTIDE SEQUENCE</scope>
    <source>
        <strain evidence="1">Fish Creek</strain>
    </source>
</reference>
<dbReference type="AlphaFoldDB" id="A0A976QRV9"/>
<accession>A0A976QRV9</accession>
<protein>
    <submittedName>
        <fullName evidence="1">Uncharacterized protein</fullName>
    </submittedName>
</protein>
<dbReference type="EMBL" id="CP056065">
    <property type="protein sequence ID" value="UKJ88222.2"/>
    <property type="molecule type" value="Genomic_DNA"/>
</dbReference>
<evidence type="ECO:0000313" key="2">
    <source>
        <dbReference type="Proteomes" id="UP000244803"/>
    </source>
</evidence>
<dbReference type="Proteomes" id="UP000244803">
    <property type="component" value="Chromosome 1"/>
</dbReference>
<dbReference type="OrthoDB" id="364546at2759"/>
<organism evidence="1 2">
    <name type="scientific">Theileria orientalis</name>
    <dbReference type="NCBI Taxonomy" id="68886"/>
    <lineage>
        <taxon>Eukaryota</taxon>
        <taxon>Sar</taxon>
        <taxon>Alveolata</taxon>
        <taxon>Apicomplexa</taxon>
        <taxon>Aconoidasida</taxon>
        <taxon>Piroplasmida</taxon>
        <taxon>Theileriidae</taxon>
        <taxon>Theileria</taxon>
    </lineage>
</organism>
<gene>
    <name evidence="1" type="ORF">MACJ_000666</name>
</gene>